<accession>A0ACB8X1R7</accession>
<comment type="caution">
    <text evidence="1">The sequence shown here is derived from an EMBL/GenBank/DDBJ whole genome shotgun (WGS) entry which is preliminary data.</text>
</comment>
<proteinExistence type="predicted"/>
<evidence type="ECO:0000313" key="1">
    <source>
        <dbReference type="EMBL" id="KAI3373896.1"/>
    </source>
</evidence>
<feature type="non-terminal residue" evidence="1">
    <location>
        <position position="1"/>
    </location>
</feature>
<dbReference type="Proteomes" id="UP000831701">
    <property type="component" value="Chromosome 4"/>
</dbReference>
<sequence>TFRRTASSGGQHAELLYGASSCREMESDFREPEDSRRNKKEKEEGGTERGGSQRPSVRAAAAGLRLRSPAPCAPHMVLLRHISIALTAAVAALGSALFIALNFFYKRRVWSPQAEYCTIKEPTFCDHSWTLYVSVLCPCPQEEEERGKRQVLVLACLDGAGKSSMLQGLTPGESAAKRGRCRPTHPRLQLHEPQRPRLSARLPGEEIGGEGAHNPFLISEIGGGEDLRRYWSDYLRRTHVLVYVVDSSDRCRFPLAKAELHRLLRVEPQLPVVVLGNKQDKPNAVSVSELHEALSLGSVTEDRKLFLLAAQLDSDGALRNSRRGLDTFQDLLLQLV</sequence>
<dbReference type="EMBL" id="CM041534">
    <property type="protein sequence ID" value="KAI3373896.1"/>
    <property type="molecule type" value="Genomic_DNA"/>
</dbReference>
<protein>
    <submittedName>
        <fullName evidence="1">Uncharacterized protein</fullName>
    </submittedName>
</protein>
<name>A0ACB8X1R7_9TELE</name>
<gene>
    <name evidence="1" type="ORF">L3Q82_022466</name>
</gene>
<keyword evidence="2" id="KW-1185">Reference proteome</keyword>
<evidence type="ECO:0000313" key="2">
    <source>
        <dbReference type="Proteomes" id="UP000831701"/>
    </source>
</evidence>
<organism evidence="1 2">
    <name type="scientific">Scortum barcoo</name>
    <name type="common">barcoo grunter</name>
    <dbReference type="NCBI Taxonomy" id="214431"/>
    <lineage>
        <taxon>Eukaryota</taxon>
        <taxon>Metazoa</taxon>
        <taxon>Chordata</taxon>
        <taxon>Craniata</taxon>
        <taxon>Vertebrata</taxon>
        <taxon>Euteleostomi</taxon>
        <taxon>Actinopterygii</taxon>
        <taxon>Neopterygii</taxon>
        <taxon>Teleostei</taxon>
        <taxon>Neoteleostei</taxon>
        <taxon>Acanthomorphata</taxon>
        <taxon>Eupercaria</taxon>
        <taxon>Centrarchiformes</taxon>
        <taxon>Terapontoidei</taxon>
        <taxon>Terapontidae</taxon>
        <taxon>Scortum</taxon>
    </lineage>
</organism>
<reference evidence="1" key="1">
    <citation type="submission" date="2022-04" db="EMBL/GenBank/DDBJ databases">
        <title>Jade perch genome.</title>
        <authorList>
            <person name="Chao B."/>
        </authorList>
    </citation>
    <scope>NUCLEOTIDE SEQUENCE</scope>
    <source>
        <strain evidence="1">CB-2022</strain>
    </source>
</reference>